<keyword evidence="2" id="KW-1185">Reference proteome</keyword>
<dbReference type="EMBL" id="JAZHXJ010001205">
    <property type="protein sequence ID" value="KAL1845196.1"/>
    <property type="molecule type" value="Genomic_DNA"/>
</dbReference>
<evidence type="ECO:0000313" key="2">
    <source>
        <dbReference type="Proteomes" id="UP001586593"/>
    </source>
</evidence>
<accession>A0ABR3VU36</accession>
<evidence type="ECO:0000313" key="1">
    <source>
        <dbReference type="EMBL" id="KAL1845196.1"/>
    </source>
</evidence>
<reference evidence="1 2" key="1">
    <citation type="journal article" date="2024" name="Commun. Biol.">
        <title>Comparative genomic analysis of thermophilic fungi reveals convergent evolutionary adaptations and gene losses.</title>
        <authorList>
            <person name="Steindorff A.S."/>
            <person name="Aguilar-Pontes M.V."/>
            <person name="Robinson A.J."/>
            <person name="Andreopoulos B."/>
            <person name="LaButti K."/>
            <person name="Kuo A."/>
            <person name="Mondo S."/>
            <person name="Riley R."/>
            <person name="Otillar R."/>
            <person name="Haridas S."/>
            <person name="Lipzen A."/>
            <person name="Grimwood J."/>
            <person name="Schmutz J."/>
            <person name="Clum A."/>
            <person name="Reid I.D."/>
            <person name="Moisan M.C."/>
            <person name="Butler G."/>
            <person name="Nguyen T.T.M."/>
            <person name="Dewar K."/>
            <person name="Conant G."/>
            <person name="Drula E."/>
            <person name="Henrissat B."/>
            <person name="Hansel C."/>
            <person name="Singer S."/>
            <person name="Hutchinson M.I."/>
            <person name="de Vries R.P."/>
            <person name="Natvig D.O."/>
            <person name="Powell A.J."/>
            <person name="Tsang A."/>
            <person name="Grigoriev I.V."/>
        </authorList>
    </citation>
    <scope>NUCLEOTIDE SEQUENCE [LARGE SCALE GENOMIC DNA]</scope>
    <source>
        <strain evidence="1 2">ATCC 24622</strain>
    </source>
</reference>
<protein>
    <submittedName>
        <fullName evidence="1">Uncharacterized protein</fullName>
    </submittedName>
</protein>
<name>A0ABR3VU36_9PEZI</name>
<gene>
    <name evidence="1" type="ORF">VTK73DRAFT_937</name>
</gene>
<organism evidence="1 2">
    <name type="scientific">Phialemonium thermophilum</name>
    <dbReference type="NCBI Taxonomy" id="223376"/>
    <lineage>
        <taxon>Eukaryota</taxon>
        <taxon>Fungi</taxon>
        <taxon>Dikarya</taxon>
        <taxon>Ascomycota</taxon>
        <taxon>Pezizomycotina</taxon>
        <taxon>Sordariomycetes</taxon>
        <taxon>Sordariomycetidae</taxon>
        <taxon>Cephalothecales</taxon>
        <taxon>Cephalothecaceae</taxon>
        <taxon>Phialemonium</taxon>
    </lineage>
</organism>
<proteinExistence type="predicted"/>
<dbReference type="Proteomes" id="UP001586593">
    <property type="component" value="Unassembled WGS sequence"/>
</dbReference>
<comment type="caution">
    <text evidence="1">The sequence shown here is derived from an EMBL/GenBank/DDBJ whole genome shotgun (WGS) entry which is preliminary data.</text>
</comment>
<sequence length="177" mass="19521">MVQTTAISVWRSSSASIVKGPTTARLATNAALLLPCPLQQMTVMRHDAAYKRSTPARSYRIYTCVALLYDAGKRGGAWMDGMLCLLAIVLRPSSRENGAAHETLYACLPGQSNPASQIRACSCSRKGKKVKKKQVERVEKALYVPLPAPVRCPFYGQPQRPPRTRRLNGHVLSRRVV</sequence>